<evidence type="ECO:0000313" key="4">
    <source>
        <dbReference type="Proteomes" id="UP001223646"/>
    </source>
</evidence>
<name>A0AAW9SVS5_CORAY</name>
<dbReference type="Gene3D" id="1.10.30.50">
    <property type="match status" value="1"/>
</dbReference>
<accession>A0AAW9SVS5</accession>
<evidence type="ECO:0000313" key="3">
    <source>
        <dbReference type="EMBL" id="MEO3717234.1"/>
    </source>
</evidence>
<organism evidence="3 4">
    <name type="scientific">Corynebacterium amycolatum</name>
    <dbReference type="NCBI Taxonomy" id="43765"/>
    <lineage>
        <taxon>Bacteria</taxon>
        <taxon>Bacillati</taxon>
        <taxon>Actinomycetota</taxon>
        <taxon>Actinomycetes</taxon>
        <taxon>Mycobacteriales</taxon>
        <taxon>Corynebacteriaceae</taxon>
        <taxon>Corynebacterium</taxon>
    </lineage>
</organism>
<feature type="domain" description="HNH nuclease" evidence="2">
    <location>
        <begin position="284"/>
        <end position="341"/>
    </location>
</feature>
<dbReference type="Proteomes" id="UP001223646">
    <property type="component" value="Unassembled WGS sequence"/>
</dbReference>
<evidence type="ECO:0000256" key="1">
    <source>
        <dbReference type="SAM" id="MobiDB-lite"/>
    </source>
</evidence>
<keyword evidence="3" id="KW-0540">Nuclease</keyword>
<sequence>MSSPPIELPAPGQKPSWANQQSDDPISIAARATNAADLQLIDICAPGDAVDVNHHLARISIRTGLSRGKCSTLCEIALMFERLPKVRALIESTFCFSLAHLRAIANGVAGLSPDQFDTVEPHLLEMLTPTRPRQAMIGVYTLSRLIGDLVSEYNDCARNDGTQRVPEGEAVTLADTGDGKHKKVTAILENDRATELMARIQGIRNTAINRGEQCTQAEALLQLAQNSTNAEIVINVYREVGGGPAWIDGVGWLSEVATEEWIARATHIRISADSKVDGYRPTESQVARVRGRDGTCRFPGCDVPASKCDLDHIQPYNHDNPEQGGPTDTENLHCLCRRHHNLKTHEGWDIDRYPDGTEVWTSRDGDTATSVPVGPLKNVGKQTFHQRVTRKMKTIQKRNLDWMLSFCDIPDEVWELTEEEEKRIGSLTDEELDAEIEQYRRKQDELLDGD</sequence>
<keyword evidence="3" id="KW-0378">Hydrolase</keyword>
<reference evidence="3" key="2">
    <citation type="submission" date="2024-05" db="EMBL/GenBank/DDBJ databases">
        <authorList>
            <person name="Wolfe A."/>
        </authorList>
    </citation>
    <scope>NUCLEOTIDE SEQUENCE</scope>
    <source>
        <strain evidence="3">UMB1064</strain>
    </source>
</reference>
<dbReference type="EMBL" id="JASOOY020000020">
    <property type="protein sequence ID" value="MEO3717234.1"/>
    <property type="molecule type" value="Genomic_DNA"/>
</dbReference>
<keyword evidence="3" id="KW-0255">Endonuclease</keyword>
<dbReference type="AlphaFoldDB" id="A0AAW9SVS5"/>
<dbReference type="SMART" id="SM00507">
    <property type="entry name" value="HNHc"/>
    <property type="match status" value="1"/>
</dbReference>
<dbReference type="GO" id="GO:0004519">
    <property type="term" value="F:endonuclease activity"/>
    <property type="evidence" value="ECO:0007669"/>
    <property type="project" value="UniProtKB-KW"/>
</dbReference>
<protein>
    <submittedName>
        <fullName evidence="3">HNH endonuclease signature motif containing protein</fullName>
    </submittedName>
</protein>
<reference evidence="3" key="1">
    <citation type="submission" date="2023-05" db="EMBL/GenBank/DDBJ databases">
        <authorList>
            <person name="Du J."/>
        </authorList>
    </citation>
    <scope>NUCLEOTIDE SEQUENCE</scope>
    <source>
        <strain evidence="3">UMB1064</strain>
    </source>
</reference>
<evidence type="ECO:0000259" key="2">
    <source>
        <dbReference type="SMART" id="SM00507"/>
    </source>
</evidence>
<comment type="caution">
    <text evidence="3">The sequence shown here is derived from an EMBL/GenBank/DDBJ whole genome shotgun (WGS) entry which is preliminary data.</text>
</comment>
<proteinExistence type="predicted"/>
<gene>
    <name evidence="3" type="ORF">QP460_006500</name>
</gene>
<dbReference type="RefSeq" id="WP_284825782.1">
    <property type="nucleotide sequence ID" value="NZ_JASOOY020000020.1"/>
</dbReference>
<feature type="region of interest" description="Disordered" evidence="1">
    <location>
        <begin position="1"/>
        <end position="21"/>
    </location>
</feature>
<dbReference type="CDD" id="cd00085">
    <property type="entry name" value="HNHc"/>
    <property type="match status" value="1"/>
</dbReference>
<dbReference type="InterPro" id="IPR003615">
    <property type="entry name" value="HNH_nuc"/>
</dbReference>